<sequence length="558" mass="64884">MSLRHSFVIRYIPVIMQLLLFSCGDAYRDQQLLHEAGMLSDSLPADALTKLQAVNNSENFKRPDYAKYGLLLTRTMLMTGNRPPSDSLVSLAISYYRETNDSTALFDALYTKAMFFFSTSKYDSAVHYFAAAENVISPEVSGHHKRIRTQGMSGYANLYLGRTKAAVKNYRTVLNLLDGETNTEGKVYTLLDLAQAYKYDHAIEDAIDMCRQALAIAEKNHAPAQQSVALSRLSDLYADRDDFEEALRYKKQEHALRVNREDIPTHNLAQAMLFDKQNQPDSARYYFEQAIQGNDPTVADIAYGFLSNWYEKQGLHEKAFGAFWKKQETKQHIESNIRMAALERRYESERLKNENNRLKIEQKEKDILLLAILLVVFAVSVTLFFVFWRQKKNRQALRLQTKARELAHQNVLLKQQQEISALREKEALLRESLFRRIHFFHRIPSLHIDEENAGELYERLPDTGNKIRMKETDWAELTRSVNEVYPGFIEQLKTQYPLLTDDDLYFCCFVKMRVNLQDLSDIYCVTKSAITKRKYRLKTDKFKITEKHTDLDTFLQDQ</sequence>
<dbReference type="EMBL" id="RQYS01000003">
    <property type="protein sequence ID" value="RRD62955.1"/>
    <property type="molecule type" value="Genomic_DNA"/>
</dbReference>
<dbReference type="PANTHER" id="PTHR46630:SF1">
    <property type="entry name" value="TETRATRICOPEPTIDE REPEAT PROTEIN 29"/>
    <property type="match status" value="1"/>
</dbReference>
<evidence type="ECO:0000256" key="1">
    <source>
        <dbReference type="ARBA" id="ARBA00004496"/>
    </source>
</evidence>
<comment type="subcellular location">
    <subcellularLocation>
        <location evidence="1">Cytoplasm</location>
    </subcellularLocation>
</comment>
<evidence type="ECO:0000256" key="4">
    <source>
        <dbReference type="ARBA" id="ARBA00022803"/>
    </source>
</evidence>
<dbReference type="InterPro" id="IPR019734">
    <property type="entry name" value="TPR_rpt"/>
</dbReference>
<dbReference type="OrthoDB" id="1046362at2"/>
<keyword evidence="2" id="KW-0963">Cytoplasm</keyword>
<dbReference type="Gene3D" id="1.25.40.10">
    <property type="entry name" value="Tetratricopeptide repeat domain"/>
    <property type="match status" value="1"/>
</dbReference>
<keyword evidence="3" id="KW-0677">Repeat</keyword>
<dbReference type="PANTHER" id="PTHR46630">
    <property type="entry name" value="TETRATRICOPEPTIDE REPEAT PROTEIN 29"/>
    <property type="match status" value="1"/>
</dbReference>
<dbReference type="SMART" id="SM00028">
    <property type="entry name" value="TPR"/>
    <property type="match status" value="4"/>
</dbReference>
<keyword evidence="4" id="KW-0802">TPR repeat</keyword>
<dbReference type="GO" id="GO:0005737">
    <property type="term" value="C:cytoplasm"/>
    <property type="evidence" value="ECO:0007669"/>
    <property type="project" value="UniProtKB-SubCell"/>
</dbReference>
<keyword evidence="6" id="KW-0472">Membrane</keyword>
<protein>
    <submittedName>
        <fullName evidence="7">Tetratricopeptide repeat protein</fullName>
    </submittedName>
</protein>
<evidence type="ECO:0000256" key="3">
    <source>
        <dbReference type="ARBA" id="ARBA00022737"/>
    </source>
</evidence>
<comment type="caution">
    <text evidence="7">The sequence shown here is derived from an EMBL/GenBank/DDBJ whole genome shotgun (WGS) entry which is preliminary data.</text>
</comment>
<evidence type="ECO:0000313" key="8">
    <source>
        <dbReference type="Proteomes" id="UP000278609"/>
    </source>
</evidence>
<proteinExistence type="inferred from homology"/>
<evidence type="ECO:0000256" key="5">
    <source>
        <dbReference type="ARBA" id="ARBA00038253"/>
    </source>
</evidence>
<evidence type="ECO:0000313" key="7">
    <source>
        <dbReference type="EMBL" id="RRD62955.1"/>
    </source>
</evidence>
<organism evidence="7 8">
    <name type="scientific">Tannerella forsythia</name>
    <name type="common">Bacteroides forsythus</name>
    <dbReference type="NCBI Taxonomy" id="28112"/>
    <lineage>
        <taxon>Bacteria</taxon>
        <taxon>Pseudomonadati</taxon>
        <taxon>Bacteroidota</taxon>
        <taxon>Bacteroidia</taxon>
        <taxon>Bacteroidales</taxon>
        <taxon>Tannerellaceae</taxon>
        <taxon>Tannerella</taxon>
    </lineage>
</organism>
<dbReference type="AlphaFoldDB" id="A0A3P1XWT9"/>
<keyword evidence="6" id="KW-0812">Transmembrane</keyword>
<accession>A0A3P1XWT9</accession>
<dbReference type="InterPro" id="IPR011990">
    <property type="entry name" value="TPR-like_helical_dom_sf"/>
</dbReference>
<feature type="transmembrane region" description="Helical" evidence="6">
    <location>
        <begin position="367"/>
        <end position="388"/>
    </location>
</feature>
<dbReference type="RefSeq" id="WP_124750421.1">
    <property type="nucleotide sequence ID" value="NZ_RQYS01000003.1"/>
</dbReference>
<dbReference type="SUPFAM" id="SSF48452">
    <property type="entry name" value="TPR-like"/>
    <property type="match status" value="1"/>
</dbReference>
<dbReference type="InterPro" id="IPR051476">
    <property type="entry name" value="Bac_ResReg_Asp_Phosphatase"/>
</dbReference>
<name>A0A3P1XWT9_TANFO</name>
<gene>
    <name evidence="7" type="ORF">EII40_01040</name>
</gene>
<comment type="similarity">
    <text evidence="5">Belongs to the Rap family.</text>
</comment>
<dbReference type="PROSITE" id="PS51257">
    <property type="entry name" value="PROKAR_LIPOPROTEIN"/>
    <property type="match status" value="1"/>
</dbReference>
<evidence type="ECO:0000256" key="2">
    <source>
        <dbReference type="ARBA" id="ARBA00022490"/>
    </source>
</evidence>
<reference evidence="7 8" key="1">
    <citation type="submission" date="2018-11" db="EMBL/GenBank/DDBJ databases">
        <title>Genomes From Bacteria Associated with the Canine Oral Cavity: a Test Case for Automated Genome-Based Taxonomic Assignment.</title>
        <authorList>
            <person name="Coil D.A."/>
            <person name="Jospin G."/>
            <person name="Darling A.E."/>
            <person name="Wallis C."/>
            <person name="Davis I.J."/>
            <person name="Harris S."/>
            <person name="Eisen J.A."/>
            <person name="Holcombe L.J."/>
            <person name="O'Flynn C."/>
        </authorList>
    </citation>
    <scope>NUCLEOTIDE SEQUENCE [LARGE SCALE GENOMIC DNA]</scope>
    <source>
        <strain evidence="7 8">OH2617_COT-023</strain>
    </source>
</reference>
<evidence type="ECO:0000256" key="6">
    <source>
        <dbReference type="SAM" id="Phobius"/>
    </source>
</evidence>
<dbReference type="Proteomes" id="UP000278609">
    <property type="component" value="Unassembled WGS sequence"/>
</dbReference>
<keyword evidence="6" id="KW-1133">Transmembrane helix</keyword>